<dbReference type="STRING" id="13706.A0A1X2HQ92"/>
<protein>
    <recommendedName>
        <fullName evidence="2">HIT-type domain-containing protein</fullName>
    </recommendedName>
</protein>
<organism evidence="3 4">
    <name type="scientific">Syncephalastrum racemosum</name>
    <name type="common">Filamentous fungus</name>
    <dbReference type="NCBI Taxonomy" id="13706"/>
    <lineage>
        <taxon>Eukaryota</taxon>
        <taxon>Fungi</taxon>
        <taxon>Fungi incertae sedis</taxon>
        <taxon>Mucoromycota</taxon>
        <taxon>Mucoromycotina</taxon>
        <taxon>Mucoromycetes</taxon>
        <taxon>Mucorales</taxon>
        <taxon>Syncephalastraceae</taxon>
        <taxon>Syncephalastrum</taxon>
    </lineage>
</organism>
<dbReference type="EMBL" id="MCGN01000002">
    <property type="protein sequence ID" value="ORZ01066.1"/>
    <property type="molecule type" value="Genomic_DNA"/>
</dbReference>
<dbReference type="PANTHER" id="PTHR15555:SF0">
    <property type="entry name" value="ZINC FINGER HIT DOMAIN-CONTAINING PROTEIN 2"/>
    <property type="match status" value="1"/>
</dbReference>
<evidence type="ECO:0000256" key="1">
    <source>
        <dbReference type="PROSITE-ProRule" id="PRU00453"/>
    </source>
</evidence>
<keyword evidence="4" id="KW-1185">Reference proteome</keyword>
<dbReference type="CDD" id="cd23024">
    <property type="entry name" value="zf-HIT_ZNHIT2-3"/>
    <property type="match status" value="1"/>
</dbReference>
<dbReference type="OMA" id="HTECTET"/>
<dbReference type="Gene3D" id="3.30.60.190">
    <property type="match status" value="1"/>
</dbReference>
<dbReference type="Pfam" id="PF04438">
    <property type="entry name" value="zf-HIT"/>
    <property type="match status" value="1"/>
</dbReference>
<dbReference type="InParanoid" id="A0A1X2HQ92"/>
<evidence type="ECO:0000259" key="2">
    <source>
        <dbReference type="PROSITE" id="PS51083"/>
    </source>
</evidence>
<reference evidence="3 4" key="1">
    <citation type="submission" date="2016-07" db="EMBL/GenBank/DDBJ databases">
        <title>Pervasive Adenine N6-methylation of Active Genes in Fungi.</title>
        <authorList>
            <consortium name="DOE Joint Genome Institute"/>
            <person name="Mondo S.J."/>
            <person name="Dannebaum R.O."/>
            <person name="Kuo R.C."/>
            <person name="Labutti K."/>
            <person name="Haridas S."/>
            <person name="Kuo A."/>
            <person name="Salamov A."/>
            <person name="Ahrendt S.R."/>
            <person name="Lipzen A."/>
            <person name="Sullivan W."/>
            <person name="Andreopoulos W.B."/>
            <person name="Clum A."/>
            <person name="Lindquist E."/>
            <person name="Daum C."/>
            <person name="Ramamoorthy G.K."/>
            <person name="Gryganskyi A."/>
            <person name="Culley D."/>
            <person name="Magnuson J.K."/>
            <person name="James T.Y."/>
            <person name="O'Malley M.A."/>
            <person name="Stajich J.E."/>
            <person name="Spatafora J.W."/>
            <person name="Visel A."/>
            <person name="Grigoriev I.V."/>
        </authorList>
    </citation>
    <scope>NUCLEOTIDE SEQUENCE [LARGE SCALE GENOMIC DNA]</scope>
    <source>
        <strain evidence="3 4">NRRL 2496</strain>
    </source>
</reference>
<keyword evidence="1" id="KW-0862">Zinc</keyword>
<dbReference type="InterPro" id="IPR039646">
    <property type="entry name" value="ZNHIT2"/>
</dbReference>
<dbReference type="Proteomes" id="UP000242180">
    <property type="component" value="Unassembled WGS sequence"/>
</dbReference>
<sequence>MQETQTLCDICQKQFSKYICPRCNLKYCSLPCYKHPKHTECTETFYRDNVMSEIQSRPAGDAEKQRMMQLLRRFEAQGDTDAIEDDEQDELGARLAQLDLTEADPATIWNCLSEEEQKEFQALVQNDGVDYEPWWQQKQQVIQEEIDVSLDRPPLPQPVPDLNNMVKKVPPETLAWNVVHLTCVYSYMMRHCVGDLHDDPPHLVSRLSQLSSRVLYASDQYTYPDAGQAVLDTVERTEEKEARPALHALLLRDVLDLLDKDYLVRALAHLWHALQHASKQIPKPRKQTLLAARKAEFYTAYAAFFIRQPLLNKVQFAVKLEQERVSADAERFEKERLAAAEALKMQKAKSTKKVVIQDIP</sequence>
<dbReference type="SUPFAM" id="SSF144232">
    <property type="entry name" value="HIT/MYND zinc finger-like"/>
    <property type="match status" value="1"/>
</dbReference>
<dbReference type="GO" id="GO:0008270">
    <property type="term" value="F:zinc ion binding"/>
    <property type="evidence" value="ECO:0007669"/>
    <property type="project" value="UniProtKB-UniRule"/>
</dbReference>
<evidence type="ECO:0000313" key="4">
    <source>
        <dbReference type="Proteomes" id="UP000242180"/>
    </source>
</evidence>
<gene>
    <name evidence="3" type="ORF">BCR43DRAFT_521976</name>
</gene>
<dbReference type="PANTHER" id="PTHR15555">
    <property type="entry name" value="ZINC FINGER HIT DOMAIN CONTAINING PROTEIN 2 PROTEIN FON -RELATED"/>
    <property type="match status" value="1"/>
</dbReference>
<evidence type="ECO:0000313" key="3">
    <source>
        <dbReference type="EMBL" id="ORZ01066.1"/>
    </source>
</evidence>
<name>A0A1X2HQ92_SYNRA</name>
<dbReference type="InterPro" id="IPR007529">
    <property type="entry name" value="Znf_HIT"/>
</dbReference>
<dbReference type="OrthoDB" id="18412at2759"/>
<comment type="caution">
    <text evidence="3">The sequence shown here is derived from an EMBL/GenBank/DDBJ whole genome shotgun (WGS) entry which is preliminary data.</text>
</comment>
<dbReference type="PROSITE" id="PS51083">
    <property type="entry name" value="ZF_HIT"/>
    <property type="match status" value="1"/>
</dbReference>
<proteinExistence type="predicted"/>
<feature type="domain" description="HIT-type" evidence="2">
    <location>
        <begin position="8"/>
        <end position="41"/>
    </location>
</feature>
<dbReference type="AlphaFoldDB" id="A0A1X2HQ92"/>
<keyword evidence="1" id="KW-0479">Metal-binding</keyword>
<accession>A0A1X2HQ92</accession>
<keyword evidence="1" id="KW-0863">Zinc-finger</keyword>